<gene>
    <name evidence="9 12" type="primary">taw1</name>
    <name evidence="12" type="ORF">Mpt1_c04620</name>
</gene>
<dbReference type="GO" id="GO:0046872">
    <property type="term" value="F:metal ion binding"/>
    <property type="evidence" value="ECO:0007669"/>
    <property type="project" value="UniProtKB-KW"/>
</dbReference>
<dbReference type="InterPro" id="IPR013785">
    <property type="entry name" value="Aldolase_TIM"/>
</dbReference>
<dbReference type="GO" id="GO:0005737">
    <property type="term" value="C:cytoplasm"/>
    <property type="evidence" value="ECO:0007669"/>
    <property type="project" value="UniProtKB-SubCell"/>
</dbReference>
<evidence type="ECO:0000256" key="8">
    <source>
        <dbReference type="ARBA" id="ARBA00049466"/>
    </source>
</evidence>
<feature type="binding site" evidence="9">
    <location>
        <position position="26"/>
    </location>
    <ligand>
        <name>[4Fe-4S] cluster</name>
        <dbReference type="ChEBI" id="CHEBI:49883"/>
        <label>1</label>
    </ligand>
</feature>
<protein>
    <recommendedName>
        <fullName evidence="9">S-adenosyl-L-methionine-dependent tRNA 4-demethylwyosine synthase</fullName>
        <ecNumber evidence="9">4.1.3.44</ecNumber>
    </recommendedName>
    <alternativeName>
        <fullName evidence="9">tRNA wyosine derivatives biosynthesis protein Taw1</fullName>
    </alternativeName>
</protein>
<sequence>MDESYRELLIKQQYRLYKDHAAVKLCHWMKESMIHGRHCYKQDFYGIESHRCLQMTPAINECSHCCSFCWRVQERDFEVRDWAEPKEMLDALIAHHRLLISGFKGDPRCSKQMFEEASDPNQVAISLAGEPITYPYLSDLIKECHRRKMTTFLVTNGTYPDQLGSLDELPMQLYVTIAAPNEEIYKKVCRPKINDGWGRLMKTLDLLPSLDTRTVIRHTLVKDLNFGWVDEYGKLDNRADPDLIEPKGYVFVGASRQRLSLTSMPSFEEIRDFSSQLGDIVGMSIIRERPDSRVLLMAKEDLDTDVRNTPRIRSRNRKI</sequence>
<evidence type="ECO:0000256" key="7">
    <source>
        <dbReference type="ARBA" id="ARBA00023239"/>
    </source>
</evidence>
<evidence type="ECO:0000259" key="11">
    <source>
        <dbReference type="Pfam" id="PF08608"/>
    </source>
</evidence>
<evidence type="ECO:0000256" key="9">
    <source>
        <dbReference type="HAMAP-Rule" id="MF_01921"/>
    </source>
</evidence>
<dbReference type="PANTHER" id="PTHR13930">
    <property type="entry name" value="S-ADENOSYL-L-METHIONINE-DEPENDENT TRNA 4-DEMETHYLWYOSINE SYNTHASE"/>
    <property type="match status" value="1"/>
</dbReference>
<comment type="function">
    <text evidence="9">Component of the wyosine derivatives biosynthesis pathway that catalyzes the condensation of N-methylguanine with 2 carbon atoms from pyruvate to form the tricyclic 4-demethylwyosine (imG-14) on guanosine-37 of tRNA(Phe).</text>
</comment>
<dbReference type="InterPro" id="IPR058240">
    <property type="entry name" value="rSAM_sf"/>
</dbReference>
<feature type="binding site" evidence="9">
    <location>
        <position position="66"/>
    </location>
    <ligand>
        <name>[4Fe-4S] cluster</name>
        <dbReference type="ChEBI" id="CHEBI:49883"/>
        <label>2</label>
        <note>4Fe-4S-S-AdoMet</note>
    </ligand>
</feature>
<evidence type="ECO:0000256" key="1">
    <source>
        <dbReference type="ARBA" id="ARBA00022485"/>
    </source>
</evidence>
<name>A0A0A7LBA4_9ARCH</name>
<evidence type="ECO:0000256" key="6">
    <source>
        <dbReference type="ARBA" id="ARBA00023014"/>
    </source>
</evidence>
<comment type="catalytic activity">
    <reaction evidence="8 9">
        <text>N(1)-methylguanosine(37) in tRNA(Phe) + pyruvate + S-adenosyl-L-methionine = 4-demethylwyosine(37) in tRNA(Phe) + 5'-deoxyadenosine + L-methionine + CO2 + H2O</text>
        <dbReference type="Rhea" id="RHEA:36347"/>
        <dbReference type="Rhea" id="RHEA-COMP:10164"/>
        <dbReference type="Rhea" id="RHEA-COMP:10165"/>
        <dbReference type="ChEBI" id="CHEBI:15361"/>
        <dbReference type="ChEBI" id="CHEBI:15377"/>
        <dbReference type="ChEBI" id="CHEBI:16526"/>
        <dbReference type="ChEBI" id="CHEBI:17319"/>
        <dbReference type="ChEBI" id="CHEBI:57844"/>
        <dbReference type="ChEBI" id="CHEBI:59789"/>
        <dbReference type="ChEBI" id="CHEBI:64315"/>
        <dbReference type="ChEBI" id="CHEBI:73542"/>
        <dbReference type="EC" id="4.1.3.44"/>
    </reaction>
</comment>
<dbReference type="Gene3D" id="3.20.20.70">
    <property type="entry name" value="Aldolase class I"/>
    <property type="match status" value="1"/>
</dbReference>
<dbReference type="SFLD" id="SFLDG01071">
    <property type="entry name" value="tRNA_wybutosine-synthesizing"/>
    <property type="match status" value="1"/>
</dbReference>
<keyword evidence="13" id="KW-1185">Reference proteome</keyword>
<keyword evidence="7 9" id="KW-0456">Lyase</keyword>
<keyword evidence="1 9" id="KW-0004">4Fe-4S</keyword>
<keyword evidence="2 9" id="KW-0949">S-adenosyl-L-methionine</keyword>
<keyword evidence="3 9" id="KW-0819">tRNA processing</keyword>
<dbReference type="GO" id="GO:0008033">
    <property type="term" value="P:tRNA processing"/>
    <property type="evidence" value="ECO:0007669"/>
    <property type="project" value="UniProtKB-UniRule"/>
</dbReference>
<dbReference type="GO" id="GO:0051539">
    <property type="term" value="F:4 iron, 4 sulfur cluster binding"/>
    <property type="evidence" value="ECO:0007669"/>
    <property type="project" value="UniProtKB-UniRule"/>
</dbReference>
<dbReference type="SUPFAM" id="SSF102114">
    <property type="entry name" value="Radical SAM enzymes"/>
    <property type="match status" value="1"/>
</dbReference>
<dbReference type="GeneID" id="24818132"/>
<dbReference type="Pfam" id="PF08608">
    <property type="entry name" value="Wyosine_form"/>
    <property type="match status" value="1"/>
</dbReference>
<comment type="cofactor">
    <cofactor evidence="9">
        <name>[4Fe-4S] cluster</name>
        <dbReference type="ChEBI" id="CHEBI:49883"/>
    </cofactor>
    <text evidence="9">Binds 2 [4Fe-4S] clusters. Binds 1 [4Fe-4S] cluster coordinated with 3 cysteines and an exchangeable S-adenosyl-L-methionine.</text>
</comment>
<dbReference type="HOGENOM" id="CLU_007952_3_0_2"/>
<dbReference type="OrthoDB" id="68499at2157"/>
<accession>A0A0A7LBA4</accession>
<dbReference type="AlphaFoldDB" id="A0A0A7LBA4"/>
<dbReference type="NCBIfam" id="TIGR03972">
    <property type="entry name" value="rSAM_TYW1"/>
    <property type="match status" value="1"/>
</dbReference>
<dbReference type="EMBL" id="CP010070">
    <property type="protein sequence ID" value="AIZ56354.1"/>
    <property type="molecule type" value="Genomic_DNA"/>
</dbReference>
<dbReference type="Pfam" id="PF04055">
    <property type="entry name" value="Radical_SAM"/>
    <property type="match status" value="1"/>
</dbReference>
<evidence type="ECO:0000313" key="13">
    <source>
        <dbReference type="Proteomes" id="UP000030787"/>
    </source>
</evidence>
<evidence type="ECO:0000259" key="10">
    <source>
        <dbReference type="Pfam" id="PF04055"/>
    </source>
</evidence>
<dbReference type="SFLD" id="SFLDF00284">
    <property type="entry name" value="tRNA_wybutosine-synthesizing"/>
    <property type="match status" value="1"/>
</dbReference>
<keyword evidence="4 9" id="KW-0479">Metal-binding</keyword>
<comment type="similarity">
    <text evidence="9">Belongs to the TYW1 family.</text>
</comment>
<feature type="domain" description="Radical SAM core" evidence="10">
    <location>
        <begin position="59"/>
        <end position="230"/>
    </location>
</feature>
<evidence type="ECO:0000256" key="2">
    <source>
        <dbReference type="ARBA" id="ARBA00022691"/>
    </source>
</evidence>
<dbReference type="InterPro" id="IPR034556">
    <property type="entry name" value="tRNA_wybutosine-synthase"/>
</dbReference>
<dbReference type="InterPro" id="IPR013917">
    <property type="entry name" value="tRNA_wybutosine-synth"/>
</dbReference>
<dbReference type="KEGG" id="mear:Mpt1_c04620"/>
<proteinExistence type="inferred from homology"/>
<dbReference type="Proteomes" id="UP000030787">
    <property type="component" value="Chromosome"/>
</dbReference>
<dbReference type="GO" id="GO:0102521">
    <property type="term" value="F:tRNA-4-demethylwyosine synthase activity"/>
    <property type="evidence" value="ECO:0007669"/>
    <property type="project" value="UniProtKB-EC"/>
</dbReference>
<organism evidence="12 13">
    <name type="scientific">Candidatus Methanoplasma termitum</name>
    <dbReference type="NCBI Taxonomy" id="1577791"/>
    <lineage>
        <taxon>Archaea</taxon>
        <taxon>Methanobacteriati</taxon>
        <taxon>Thermoplasmatota</taxon>
        <taxon>Thermoplasmata</taxon>
        <taxon>Methanomassiliicoccales</taxon>
        <taxon>Methanomassiliicoccaceae</taxon>
        <taxon>Candidatus Methanoplasma</taxon>
    </lineage>
</organism>
<dbReference type="CDD" id="cd01335">
    <property type="entry name" value="Radical_SAM"/>
    <property type="match status" value="1"/>
</dbReference>
<evidence type="ECO:0000256" key="3">
    <source>
        <dbReference type="ARBA" id="ARBA00022694"/>
    </source>
</evidence>
<feature type="binding site" evidence="9">
    <location>
        <position position="69"/>
    </location>
    <ligand>
        <name>[4Fe-4S] cluster</name>
        <dbReference type="ChEBI" id="CHEBI:49883"/>
        <label>2</label>
        <note>4Fe-4S-S-AdoMet</note>
    </ligand>
</feature>
<dbReference type="HAMAP" id="MF_01921">
    <property type="entry name" value="TYW1_archaea"/>
    <property type="match status" value="1"/>
</dbReference>
<dbReference type="RefSeq" id="WP_048111717.1">
    <property type="nucleotide sequence ID" value="NZ_CP010070.1"/>
</dbReference>
<keyword evidence="5 9" id="KW-0408">Iron</keyword>
<feature type="binding site" evidence="9">
    <location>
        <position position="39"/>
    </location>
    <ligand>
        <name>[4Fe-4S] cluster</name>
        <dbReference type="ChEBI" id="CHEBI:49883"/>
        <label>1</label>
    </ligand>
</feature>
<dbReference type="STRING" id="1577791.Mpt1_c04620"/>
<comment type="subcellular location">
    <subcellularLocation>
        <location evidence="9">Cytoplasm</location>
    </subcellularLocation>
</comment>
<evidence type="ECO:0000313" key="12">
    <source>
        <dbReference type="EMBL" id="AIZ56354.1"/>
    </source>
</evidence>
<keyword evidence="6 9" id="KW-0411">Iron-sulfur</keyword>
<feature type="binding site" evidence="9">
    <location>
        <position position="62"/>
    </location>
    <ligand>
        <name>[4Fe-4S] cluster</name>
        <dbReference type="ChEBI" id="CHEBI:49883"/>
        <label>2</label>
        <note>4Fe-4S-S-AdoMet</note>
    </ligand>
</feature>
<dbReference type="EC" id="4.1.3.44" evidence="9"/>
<comment type="subunit">
    <text evidence="9">Monomer.</text>
</comment>
<dbReference type="PANTHER" id="PTHR13930:SF0">
    <property type="entry name" value="S-ADENOSYL-L-METHIONINE-DEPENDENT TRNA 4-DEMETHYLWYOSINE SYNTHASE TYW1-RELATED"/>
    <property type="match status" value="1"/>
</dbReference>
<dbReference type="SFLD" id="SFLDS00029">
    <property type="entry name" value="Radical_SAM"/>
    <property type="match status" value="1"/>
</dbReference>
<dbReference type="InterPro" id="IPR023993">
    <property type="entry name" value="TYW1_archaea"/>
</dbReference>
<evidence type="ECO:0000256" key="5">
    <source>
        <dbReference type="ARBA" id="ARBA00023004"/>
    </source>
</evidence>
<feature type="binding site" evidence="9">
    <location>
        <position position="52"/>
    </location>
    <ligand>
        <name>[4Fe-4S] cluster</name>
        <dbReference type="ChEBI" id="CHEBI:49883"/>
        <label>1</label>
    </ligand>
</feature>
<keyword evidence="9" id="KW-0963">Cytoplasm</keyword>
<reference evidence="12 13" key="1">
    <citation type="journal article" date="2014" name="Appl. Environ. Microbiol.">
        <title>Comparative Genome Analysis of 'Candidatus Methanoplasma termitum' Indicates a New Mode of Energy Metabolism in the Seventh Order of Methanogens.</title>
        <authorList>
            <person name="Lang K."/>
            <person name="Schuldes J."/>
            <person name="Klingl A."/>
            <person name="Poehlein A."/>
            <person name="Daniel R."/>
            <person name="Brune A."/>
        </authorList>
    </citation>
    <scope>NUCLEOTIDE SEQUENCE [LARGE SCALE GENOMIC DNA]</scope>
    <source>
        <strain evidence="13">Mpt1</strain>
    </source>
</reference>
<dbReference type="InterPro" id="IPR007197">
    <property type="entry name" value="rSAM"/>
</dbReference>
<evidence type="ECO:0000256" key="4">
    <source>
        <dbReference type="ARBA" id="ARBA00022723"/>
    </source>
</evidence>
<feature type="domain" description="tRNA wybutosine-synthesis" evidence="11">
    <location>
        <begin position="238"/>
        <end position="299"/>
    </location>
</feature>